<dbReference type="PANTHER" id="PTHR48083">
    <property type="entry name" value="MEDIUM-CHAIN SPECIFIC ACYL-COA DEHYDROGENASE, MITOCHONDRIAL-RELATED"/>
    <property type="match status" value="1"/>
</dbReference>
<evidence type="ECO:0000313" key="9">
    <source>
        <dbReference type="EMBL" id="PNV67827.1"/>
    </source>
</evidence>
<dbReference type="Gene3D" id="1.20.140.10">
    <property type="entry name" value="Butyryl-CoA Dehydrogenase, subunit A, domain 3"/>
    <property type="match status" value="1"/>
</dbReference>
<evidence type="ECO:0000313" key="10">
    <source>
        <dbReference type="Proteomes" id="UP000236197"/>
    </source>
</evidence>
<comment type="similarity">
    <text evidence="2 6">Belongs to the acyl-CoA dehydrogenase family.</text>
</comment>
<dbReference type="RefSeq" id="WP_103264881.1">
    <property type="nucleotide sequence ID" value="NZ_CABMLE010000005.1"/>
</dbReference>
<dbReference type="GO" id="GO:0050660">
    <property type="term" value="F:flavin adenine dinucleotide binding"/>
    <property type="evidence" value="ECO:0007669"/>
    <property type="project" value="InterPro"/>
</dbReference>
<organism evidence="9 10">
    <name type="scientific">Enteroscipio rubneri</name>
    <dbReference type="NCBI Taxonomy" id="2070686"/>
    <lineage>
        <taxon>Bacteria</taxon>
        <taxon>Bacillati</taxon>
        <taxon>Actinomycetota</taxon>
        <taxon>Coriobacteriia</taxon>
        <taxon>Eggerthellales</taxon>
        <taxon>Eggerthellaceae</taxon>
        <taxon>Enteroscipio</taxon>
    </lineage>
</organism>
<evidence type="ECO:0000256" key="3">
    <source>
        <dbReference type="ARBA" id="ARBA00022630"/>
    </source>
</evidence>
<evidence type="ECO:0000259" key="7">
    <source>
        <dbReference type="Pfam" id="PF00441"/>
    </source>
</evidence>
<evidence type="ECO:0000256" key="2">
    <source>
        <dbReference type="ARBA" id="ARBA00009347"/>
    </source>
</evidence>
<dbReference type="Proteomes" id="UP000236197">
    <property type="component" value="Unassembled WGS sequence"/>
</dbReference>
<proteinExistence type="inferred from homology"/>
<dbReference type="CDD" id="cd00567">
    <property type="entry name" value="ACAD"/>
    <property type="match status" value="1"/>
</dbReference>
<dbReference type="Pfam" id="PF00441">
    <property type="entry name" value="Acyl-CoA_dh_1"/>
    <property type="match status" value="1"/>
</dbReference>
<keyword evidence="3 6" id="KW-0285">Flavoprotein</keyword>
<evidence type="ECO:0000256" key="5">
    <source>
        <dbReference type="ARBA" id="ARBA00023002"/>
    </source>
</evidence>
<feature type="domain" description="Acyl-CoA dehydrogenase/oxidase C-terminal" evidence="7">
    <location>
        <begin position="232"/>
        <end position="377"/>
    </location>
</feature>
<reference evidence="10" key="1">
    <citation type="submission" date="2018-01" db="EMBL/GenBank/DDBJ databases">
        <title>Rubneribacter badeniensis gen. nov., sp. nov., and Colonibacter rubneri, gen. nov., sp. nov., WGS of new members of the Eggerthellaceae.</title>
        <authorList>
            <person name="Danylec N."/>
            <person name="Stoll D.A."/>
            <person name="Doetsch A."/>
            <person name="Kulling S.E."/>
            <person name="Huch M."/>
        </authorList>
    </citation>
    <scope>NUCLEOTIDE SEQUENCE [LARGE SCALE GENOMIC DNA]</scope>
    <source>
        <strain evidence="10">ResAG-96</strain>
    </source>
</reference>
<comment type="caution">
    <text evidence="9">The sequence shown here is derived from an EMBL/GenBank/DDBJ whole genome shotgun (WGS) entry which is preliminary data.</text>
</comment>
<dbReference type="InterPro" id="IPR050741">
    <property type="entry name" value="Acyl-CoA_dehydrogenase"/>
</dbReference>
<dbReference type="InterPro" id="IPR046373">
    <property type="entry name" value="Acyl-CoA_Oxase/DH_mid-dom_sf"/>
</dbReference>
<name>A0A2K2UBX0_9ACTN</name>
<keyword evidence="5 6" id="KW-0560">Oxidoreductase</keyword>
<dbReference type="Pfam" id="PF02770">
    <property type="entry name" value="Acyl-CoA_dh_M"/>
    <property type="match status" value="1"/>
</dbReference>
<dbReference type="SUPFAM" id="SSF56645">
    <property type="entry name" value="Acyl-CoA dehydrogenase NM domain-like"/>
    <property type="match status" value="1"/>
</dbReference>
<dbReference type="GO" id="GO:0003995">
    <property type="term" value="F:acyl-CoA dehydrogenase activity"/>
    <property type="evidence" value="ECO:0007669"/>
    <property type="project" value="TreeGrafter"/>
</dbReference>
<evidence type="ECO:0000256" key="1">
    <source>
        <dbReference type="ARBA" id="ARBA00001974"/>
    </source>
</evidence>
<evidence type="ECO:0000256" key="4">
    <source>
        <dbReference type="ARBA" id="ARBA00022827"/>
    </source>
</evidence>
<evidence type="ECO:0000256" key="6">
    <source>
        <dbReference type="RuleBase" id="RU362125"/>
    </source>
</evidence>
<dbReference type="InterPro" id="IPR006091">
    <property type="entry name" value="Acyl-CoA_Oxase/DH_mid-dom"/>
</dbReference>
<sequence>MDFELNDKQERLVAVFREFGRTYLKDAQVMQWCRDQGLPDEVAQGFVSLYFNLPELWDNDTNDAFTLTSQALILEELSRCAGATLPFQNDLFNLRIIEEFATSGEFLPILEDYRHTGRLLFGLAISEPDAGSDCMNMQACTRTVNGKPVLNGVKTYVNNGEYAPFILVAAIDQDEEEPGKYPSLAFWLVPRDLPGITAYPISKIGQSMLPFATIVFDGVQLSPDFRLTGGSGGFRQLFRLLEIGRVFTCASSVGMASAAMHDAVNHACRRTAFGANIGSFQQIELMLTDMEVSLCNMRSILYRAAQGIDNRALDERLNVALMKRFVPETATKVASDAMQILGGGGYSERCRTGRIWQDCRGNQIAEGTDEIMVYIAAPLILEKYREDESAAGFDGDFRA</sequence>
<dbReference type="Gene3D" id="1.10.540.10">
    <property type="entry name" value="Acyl-CoA dehydrogenase/oxidase, N-terminal domain"/>
    <property type="match status" value="1"/>
</dbReference>
<dbReference type="EMBL" id="PPEK01000005">
    <property type="protein sequence ID" value="PNV67827.1"/>
    <property type="molecule type" value="Genomic_DNA"/>
</dbReference>
<evidence type="ECO:0000259" key="8">
    <source>
        <dbReference type="Pfam" id="PF02770"/>
    </source>
</evidence>
<dbReference type="SUPFAM" id="SSF47203">
    <property type="entry name" value="Acyl-CoA dehydrogenase C-terminal domain-like"/>
    <property type="match status" value="1"/>
</dbReference>
<keyword evidence="4 6" id="KW-0274">FAD</keyword>
<comment type="cofactor">
    <cofactor evidence="1 6">
        <name>FAD</name>
        <dbReference type="ChEBI" id="CHEBI:57692"/>
    </cofactor>
</comment>
<dbReference type="GO" id="GO:0033539">
    <property type="term" value="P:fatty acid beta-oxidation using acyl-CoA dehydrogenase"/>
    <property type="evidence" value="ECO:0007669"/>
    <property type="project" value="TreeGrafter"/>
</dbReference>
<feature type="domain" description="Acyl-CoA oxidase/dehydrogenase middle" evidence="8">
    <location>
        <begin position="123"/>
        <end position="219"/>
    </location>
</feature>
<dbReference type="InterPro" id="IPR036250">
    <property type="entry name" value="AcylCo_DH-like_C"/>
</dbReference>
<dbReference type="InterPro" id="IPR037069">
    <property type="entry name" value="AcylCoA_DH/ox_N_sf"/>
</dbReference>
<keyword evidence="10" id="KW-1185">Reference proteome</keyword>
<dbReference type="PANTHER" id="PTHR48083:SF2">
    <property type="entry name" value="MEDIUM-CHAIN SPECIFIC ACYL-COA DEHYDROGENASE, MITOCHONDRIAL"/>
    <property type="match status" value="1"/>
</dbReference>
<dbReference type="Gene3D" id="2.40.110.10">
    <property type="entry name" value="Butyryl-CoA Dehydrogenase, subunit A, domain 2"/>
    <property type="match status" value="1"/>
</dbReference>
<dbReference type="AlphaFoldDB" id="A0A2K2UBX0"/>
<protein>
    <submittedName>
        <fullName evidence="9">Acyl-CoA dehydrogenase</fullName>
    </submittedName>
</protein>
<accession>A0A2K2UBX0</accession>
<dbReference type="InterPro" id="IPR009075">
    <property type="entry name" value="AcylCo_DH/oxidase_C"/>
</dbReference>
<dbReference type="GO" id="GO:0005737">
    <property type="term" value="C:cytoplasm"/>
    <property type="evidence" value="ECO:0007669"/>
    <property type="project" value="TreeGrafter"/>
</dbReference>
<gene>
    <name evidence="9" type="ORF">C2L71_06005</name>
</gene>
<dbReference type="InterPro" id="IPR009100">
    <property type="entry name" value="AcylCoA_DH/oxidase_NM_dom_sf"/>
</dbReference>
<dbReference type="OrthoDB" id="3176804at2"/>